<dbReference type="Proteomes" id="UP000095284">
    <property type="component" value="Unplaced"/>
</dbReference>
<feature type="domain" description="KOW" evidence="6">
    <location>
        <begin position="108"/>
        <end position="135"/>
    </location>
</feature>
<dbReference type="Pfam" id="PF17136">
    <property type="entry name" value="ribosomal_L24"/>
    <property type="match status" value="1"/>
</dbReference>
<keyword evidence="10" id="KW-1185">Reference proteome</keyword>
<keyword evidence="3" id="KW-0687">Ribonucleoprotein</keyword>
<dbReference type="CDD" id="cd06089">
    <property type="entry name" value="KOW_RPL26"/>
    <property type="match status" value="1"/>
</dbReference>
<evidence type="ECO:0000313" key="10">
    <source>
        <dbReference type="Proteomes" id="UP000659654"/>
    </source>
</evidence>
<evidence type="ECO:0000256" key="5">
    <source>
        <dbReference type="ARBA" id="ARBA00035357"/>
    </source>
</evidence>
<dbReference type="InterPro" id="IPR041988">
    <property type="entry name" value="Ribosomal_uL24_KOW"/>
</dbReference>
<dbReference type="PROSITE" id="PS01108">
    <property type="entry name" value="RIBOSOMAL_L24"/>
    <property type="match status" value="1"/>
</dbReference>
<dbReference type="InterPro" id="IPR057264">
    <property type="entry name" value="Ribosomal_uL24_C"/>
</dbReference>
<dbReference type="GO" id="GO:0003723">
    <property type="term" value="F:RNA binding"/>
    <property type="evidence" value="ECO:0007669"/>
    <property type="project" value="InterPro"/>
</dbReference>
<dbReference type="WBParaSite" id="BXY_0888100.1">
    <property type="protein sequence ID" value="BXY_0888100.1"/>
    <property type="gene ID" value="BXY_0888100"/>
</dbReference>
<sequence length="275" mass="32077">MKISRVFHTAPKKYARLDYARHMPKEYVNKMKRVEPLKEFDNRLGAPKITYWKISPDDYKPGLARPWEIREANEASKRATRREQGQLFSKFVKDRREVVTVVPSEKWTLFPGDTVQVMVGKDKGKQGVISHVIKEANVVYVDGLHLELNQADAQQLKKLDASYRYEMKPLFPLKGQVQLVDPNDGEPCTVKWVEKSDEYIRVSKRTGFEIPLPSQAFVTYEYISPATYIECIEKDTPMKSVMRRTYQPRLSTFEDDVAESFGLPKLEQNKPTYWY</sequence>
<dbReference type="Proteomes" id="UP000659654">
    <property type="component" value="Unassembled WGS sequence"/>
</dbReference>
<dbReference type="GO" id="GO:0006412">
    <property type="term" value="P:translation"/>
    <property type="evidence" value="ECO:0007669"/>
    <property type="project" value="InterPro"/>
</dbReference>
<dbReference type="Proteomes" id="UP000582659">
    <property type="component" value="Unassembled WGS sequence"/>
</dbReference>
<dbReference type="eggNOG" id="KOG1708">
    <property type="taxonomic scope" value="Eukaryota"/>
</dbReference>
<reference evidence="8" key="2">
    <citation type="submission" date="2020-08" db="EMBL/GenBank/DDBJ databases">
        <authorList>
            <person name="Kikuchi T."/>
        </authorList>
    </citation>
    <scope>NUCLEOTIDE SEQUENCE</scope>
    <source>
        <strain evidence="7">Ka4C1</strain>
    </source>
</reference>
<dbReference type="InterPro" id="IPR003256">
    <property type="entry name" value="Ribosomal_uL24"/>
</dbReference>
<dbReference type="EMBL" id="CAJFDI010000001">
    <property type="protein sequence ID" value="CAD5209597.1"/>
    <property type="molecule type" value="Genomic_DNA"/>
</dbReference>
<proteinExistence type="inferred from homology"/>
<name>A0A1I7S792_BURXY</name>
<dbReference type="GO" id="GO:1990904">
    <property type="term" value="C:ribonucleoprotein complex"/>
    <property type="evidence" value="ECO:0007669"/>
    <property type="project" value="UniProtKB-KW"/>
</dbReference>
<dbReference type="InterPro" id="IPR005825">
    <property type="entry name" value="Ribosomal_uL24_CS"/>
</dbReference>
<evidence type="ECO:0000259" key="6">
    <source>
        <dbReference type="SMART" id="SM00739"/>
    </source>
</evidence>
<dbReference type="EMBL" id="CAJFCV020000001">
    <property type="protein sequence ID" value="CAG9084784.1"/>
    <property type="molecule type" value="Genomic_DNA"/>
</dbReference>
<evidence type="ECO:0000313" key="11">
    <source>
        <dbReference type="WBParaSite" id="BXY_0888100.1"/>
    </source>
</evidence>
<dbReference type="SMR" id="A0A1I7S792"/>
<dbReference type="SMART" id="SM00739">
    <property type="entry name" value="KOW"/>
    <property type="match status" value="1"/>
</dbReference>
<protein>
    <recommendedName>
        <fullName evidence="4">Large ribosomal subunit protein uL24m</fullName>
    </recommendedName>
    <alternativeName>
        <fullName evidence="5">39S ribosomal protein L24, mitochondrial</fullName>
    </alternativeName>
</protein>
<dbReference type="SUPFAM" id="SSF50104">
    <property type="entry name" value="Translation proteins SH3-like domain"/>
    <property type="match status" value="1"/>
</dbReference>
<evidence type="ECO:0000313" key="9">
    <source>
        <dbReference type="Proteomes" id="UP000095284"/>
    </source>
</evidence>
<dbReference type="Gene3D" id="2.30.30.30">
    <property type="match status" value="1"/>
</dbReference>
<dbReference type="PANTHER" id="PTHR12903">
    <property type="entry name" value="MITOCHONDRIAL RIBOSOMAL PROTEIN L24"/>
    <property type="match status" value="1"/>
</dbReference>
<accession>A0A1I7S792</accession>
<dbReference type="InterPro" id="IPR005824">
    <property type="entry name" value="KOW"/>
</dbReference>
<dbReference type="Pfam" id="PF00467">
    <property type="entry name" value="KOW"/>
    <property type="match status" value="1"/>
</dbReference>
<dbReference type="OrthoDB" id="262547at2759"/>
<dbReference type="InterPro" id="IPR008991">
    <property type="entry name" value="Translation_prot_SH3-like_sf"/>
</dbReference>
<dbReference type="AlphaFoldDB" id="A0A1I7S792"/>
<evidence type="ECO:0000313" key="7">
    <source>
        <dbReference type="EMBL" id="CAD5209597.1"/>
    </source>
</evidence>
<evidence type="ECO:0000256" key="2">
    <source>
        <dbReference type="ARBA" id="ARBA00022980"/>
    </source>
</evidence>
<gene>
    <name evidence="7" type="ORF">BXYJ_LOCUS1515</name>
</gene>
<reference evidence="11" key="1">
    <citation type="submission" date="2016-11" db="UniProtKB">
        <authorList>
            <consortium name="WormBaseParasite"/>
        </authorList>
    </citation>
    <scope>IDENTIFICATION</scope>
</reference>
<dbReference type="GO" id="GO:0003735">
    <property type="term" value="F:structural constituent of ribosome"/>
    <property type="evidence" value="ECO:0007669"/>
    <property type="project" value="InterPro"/>
</dbReference>
<evidence type="ECO:0000256" key="4">
    <source>
        <dbReference type="ARBA" id="ARBA00035283"/>
    </source>
</evidence>
<comment type="similarity">
    <text evidence="1">Belongs to the universal ribosomal protein uL24 family.</text>
</comment>
<keyword evidence="2" id="KW-0689">Ribosomal protein</keyword>
<dbReference type="GO" id="GO:0005840">
    <property type="term" value="C:ribosome"/>
    <property type="evidence" value="ECO:0007669"/>
    <property type="project" value="UniProtKB-KW"/>
</dbReference>
<dbReference type="InterPro" id="IPR014722">
    <property type="entry name" value="Rib_uL2_dom2"/>
</dbReference>
<organism evidence="9 11">
    <name type="scientific">Bursaphelenchus xylophilus</name>
    <name type="common">Pinewood nematode worm</name>
    <name type="synonym">Aphelenchoides xylophilus</name>
    <dbReference type="NCBI Taxonomy" id="6326"/>
    <lineage>
        <taxon>Eukaryota</taxon>
        <taxon>Metazoa</taxon>
        <taxon>Ecdysozoa</taxon>
        <taxon>Nematoda</taxon>
        <taxon>Chromadorea</taxon>
        <taxon>Rhabditida</taxon>
        <taxon>Tylenchina</taxon>
        <taxon>Tylenchomorpha</taxon>
        <taxon>Aphelenchoidea</taxon>
        <taxon>Aphelenchoididae</taxon>
        <taxon>Bursaphelenchus</taxon>
    </lineage>
</organism>
<evidence type="ECO:0000313" key="8">
    <source>
        <dbReference type="EMBL" id="CAG9084784.1"/>
    </source>
</evidence>
<evidence type="ECO:0000256" key="1">
    <source>
        <dbReference type="ARBA" id="ARBA00010618"/>
    </source>
</evidence>
<evidence type="ECO:0000256" key="3">
    <source>
        <dbReference type="ARBA" id="ARBA00023274"/>
    </source>
</evidence>